<name>A0A392SNX3_9FABA</name>
<organism evidence="1 2">
    <name type="scientific">Trifolium medium</name>
    <dbReference type="NCBI Taxonomy" id="97028"/>
    <lineage>
        <taxon>Eukaryota</taxon>
        <taxon>Viridiplantae</taxon>
        <taxon>Streptophyta</taxon>
        <taxon>Embryophyta</taxon>
        <taxon>Tracheophyta</taxon>
        <taxon>Spermatophyta</taxon>
        <taxon>Magnoliopsida</taxon>
        <taxon>eudicotyledons</taxon>
        <taxon>Gunneridae</taxon>
        <taxon>Pentapetalae</taxon>
        <taxon>rosids</taxon>
        <taxon>fabids</taxon>
        <taxon>Fabales</taxon>
        <taxon>Fabaceae</taxon>
        <taxon>Papilionoideae</taxon>
        <taxon>50 kb inversion clade</taxon>
        <taxon>NPAAA clade</taxon>
        <taxon>Hologalegina</taxon>
        <taxon>IRL clade</taxon>
        <taxon>Trifolieae</taxon>
        <taxon>Trifolium</taxon>
    </lineage>
</organism>
<feature type="non-terminal residue" evidence="1">
    <location>
        <position position="33"/>
    </location>
</feature>
<dbReference type="AlphaFoldDB" id="A0A392SNX3"/>
<protein>
    <submittedName>
        <fullName evidence="1">Uncharacterized protein</fullName>
    </submittedName>
</protein>
<comment type="caution">
    <text evidence="1">The sequence shown here is derived from an EMBL/GenBank/DDBJ whole genome shotgun (WGS) entry which is preliminary data.</text>
</comment>
<keyword evidence="2" id="KW-1185">Reference proteome</keyword>
<dbReference type="EMBL" id="LXQA010403109">
    <property type="protein sequence ID" value="MCI49566.1"/>
    <property type="molecule type" value="Genomic_DNA"/>
</dbReference>
<reference evidence="1 2" key="1">
    <citation type="journal article" date="2018" name="Front. Plant Sci.">
        <title>Red Clover (Trifolium pratense) and Zigzag Clover (T. medium) - A Picture of Genomic Similarities and Differences.</title>
        <authorList>
            <person name="Dluhosova J."/>
            <person name="Istvanek J."/>
            <person name="Nedelnik J."/>
            <person name="Repkova J."/>
        </authorList>
    </citation>
    <scope>NUCLEOTIDE SEQUENCE [LARGE SCALE GENOMIC DNA]</scope>
    <source>
        <strain evidence="2">cv. 10/8</strain>
        <tissue evidence="1">Leaf</tissue>
    </source>
</reference>
<sequence>MGPVSDMGLVGLVKRGLLGDGTELEVLETNGGL</sequence>
<evidence type="ECO:0000313" key="2">
    <source>
        <dbReference type="Proteomes" id="UP000265520"/>
    </source>
</evidence>
<dbReference type="Proteomes" id="UP000265520">
    <property type="component" value="Unassembled WGS sequence"/>
</dbReference>
<evidence type="ECO:0000313" key="1">
    <source>
        <dbReference type="EMBL" id="MCI49566.1"/>
    </source>
</evidence>
<accession>A0A392SNX3</accession>
<proteinExistence type="predicted"/>